<accession>A0A2G8TE67</accession>
<evidence type="ECO:0000259" key="1">
    <source>
        <dbReference type="Pfam" id="PF14534"/>
    </source>
</evidence>
<dbReference type="CDD" id="cd00531">
    <property type="entry name" value="NTF2_like"/>
    <property type="match status" value="1"/>
</dbReference>
<dbReference type="RefSeq" id="WP_099789391.1">
    <property type="nucleotide sequence ID" value="NZ_JBHLYV010000098.1"/>
</dbReference>
<dbReference type="SUPFAM" id="SSF54427">
    <property type="entry name" value="NTF2-like"/>
    <property type="match status" value="1"/>
</dbReference>
<protein>
    <recommendedName>
        <fullName evidence="1">DUF4440 domain-containing protein</fullName>
    </recommendedName>
</protein>
<proteinExistence type="predicted"/>
<keyword evidence="3" id="KW-1185">Reference proteome</keyword>
<name>A0A2G8TE67_9BURK</name>
<evidence type="ECO:0000313" key="3">
    <source>
        <dbReference type="Proteomes" id="UP000230390"/>
    </source>
</evidence>
<dbReference type="Proteomes" id="UP000230390">
    <property type="component" value="Unassembled WGS sequence"/>
</dbReference>
<dbReference type="EMBL" id="PDOC01000008">
    <property type="protein sequence ID" value="PIL44356.1"/>
    <property type="molecule type" value="Genomic_DNA"/>
</dbReference>
<dbReference type="AlphaFoldDB" id="A0A2G8TE67"/>
<sequence length="131" mass="14393">MSLKDELQSAQNGLAAAFGAGDAMRAAALYTDDACLMPDGLPTFHGRAAIGQFFGGAIEQGIVEARFTTQEADGDDQQALEVGRYELFAALPNGERECIDDGRYFIAWRKIDGAWRIARDMFNRYRPIPAQ</sequence>
<dbReference type="InterPro" id="IPR027843">
    <property type="entry name" value="DUF4440"/>
</dbReference>
<dbReference type="InterPro" id="IPR032710">
    <property type="entry name" value="NTF2-like_dom_sf"/>
</dbReference>
<dbReference type="OrthoDB" id="674363at2"/>
<reference evidence="2 3" key="1">
    <citation type="submission" date="2017-10" db="EMBL/GenBank/DDBJ databases">
        <title>Massilia psychrophilum sp. nov., a novel purple-pigmented bacterium isolated from Tianshan glacier, Xinjiang Municipality, China.</title>
        <authorList>
            <person name="Wang H."/>
        </authorList>
    </citation>
    <scope>NUCLEOTIDE SEQUENCE [LARGE SCALE GENOMIC DNA]</scope>
    <source>
        <strain evidence="2 3">JCM 30074</strain>
    </source>
</reference>
<feature type="domain" description="DUF4440" evidence="1">
    <location>
        <begin position="9"/>
        <end position="117"/>
    </location>
</feature>
<gene>
    <name evidence="2" type="ORF">CR105_14935</name>
</gene>
<organism evidence="2 3">
    <name type="scientific">Massilia eurypsychrophila</name>
    <dbReference type="NCBI Taxonomy" id="1485217"/>
    <lineage>
        <taxon>Bacteria</taxon>
        <taxon>Pseudomonadati</taxon>
        <taxon>Pseudomonadota</taxon>
        <taxon>Betaproteobacteria</taxon>
        <taxon>Burkholderiales</taxon>
        <taxon>Oxalobacteraceae</taxon>
        <taxon>Telluria group</taxon>
        <taxon>Massilia</taxon>
    </lineage>
</organism>
<comment type="caution">
    <text evidence="2">The sequence shown here is derived from an EMBL/GenBank/DDBJ whole genome shotgun (WGS) entry which is preliminary data.</text>
</comment>
<dbReference type="Gene3D" id="3.10.450.50">
    <property type="match status" value="1"/>
</dbReference>
<dbReference type="Pfam" id="PF14534">
    <property type="entry name" value="DUF4440"/>
    <property type="match status" value="1"/>
</dbReference>
<evidence type="ECO:0000313" key="2">
    <source>
        <dbReference type="EMBL" id="PIL44356.1"/>
    </source>
</evidence>